<dbReference type="RefSeq" id="WP_141701199.1">
    <property type="nucleotide sequence ID" value="NZ_LPWG01000012.1"/>
</dbReference>
<sequence length="326" mass="35020">MLKRADSASQSLLQGRSGPQPDAAEDGDYATLEATLKSTELGRRFLADYARQHPTPEVELLLDTVGRLDGVSVEPARKSLPLALISELVAMSETISEMRREIGGLGLVGLPGGDPRAAPCAFEQIVEAATHATSDVLMALEEIQNVSWTLREEGVAPEHCDMLDESAVAIYTACARQEIAGQKSAEAMRLLRDMERRIDALIDDWSDHETQNLLDAANALDVSDALEMTASRTGPEAPGSPMHKTLRTNRLVPMEDLAETIGGLESAAAQDVAEEPAAGEGVDLAEVREAADTLSNGARPFQRPFERPGPLALEELRATQRASLFG</sequence>
<feature type="region of interest" description="Disordered" evidence="1">
    <location>
        <begin position="1"/>
        <end position="26"/>
    </location>
</feature>
<evidence type="ECO:0008006" key="4">
    <source>
        <dbReference type="Google" id="ProtNLM"/>
    </source>
</evidence>
<dbReference type="STRING" id="1774968.AUC68_06255"/>
<dbReference type="OrthoDB" id="7269965at2"/>
<organism evidence="2 3">
    <name type="scientific">Methyloceanibacter methanicus</name>
    <dbReference type="NCBI Taxonomy" id="1774968"/>
    <lineage>
        <taxon>Bacteria</taxon>
        <taxon>Pseudomonadati</taxon>
        <taxon>Pseudomonadota</taxon>
        <taxon>Alphaproteobacteria</taxon>
        <taxon>Hyphomicrobiales</taxon>
        <taxon>Hyphomicrobiaceae</taxon>
        <taxon>Methyloceanibacter</taxon>
    </lineage>
</organism>
<dbReference type="AlphaFoldDB" id="A0A1E3VZW8"/>
<dbReference type="SUPFAM" id="SSF75708">
    <property type="entry name" value="Chemotaxis phosphatase CheZ"/>
    <property type="match status" value="1"/>
</dbReference>
<name>A0A1E3VZW8_9HYPH</name>
<evidence type="ECO:0000313" key="3">
    <source>
        <dbReference type="Proteomes" id="UP000094501"/>
    </source>
</evidence>
<reference evidence="2 3" key="1">
    <citation type="journal article" date="2016" name="Environ. Microbiol.">
        <title>New Methyloceanibacter diversity from North Sea sediments includes methanotroph containing solely the soluble methane monooxygenase.</title>
        <authorList>
            <person name="Vekeman B."/>
            <person name="Kerckhof F.M."/>
            <person name="Cremers G."/>
            <person name="de Vos P."/>
            <person name="Vandamme P."/>
            <person name="Boon N."/>
            <person name="Op den Camp H.J."/>
            <person name="Heylen K."/>
        </authorList>
    </citation>
    <scope>NUCLEOTIDE SEQUENCE [LARGE SCALE GENOMIC DNA]</scope>
    <source>
        <strain evidence="2 3">R-67174</strain>
    </source>
</reference>
<proteinExistence type="predicted"/>
<dbReference type="EMBL" id="LPWG01000012">
    <property type="protein sequence ID" value="ODR98801.1"/>
    <property type="molecule type" value="Genomic_DNA"/>
</dbReference>
<gene>
    <name evidence="2" type="ORF">AUC68_06255</name>
</gene>
<evidence type="ECO:0000313" key="2">
    <source>
        <dbReference type="EMBL" id="ODR98801.1"/>
    </source>
</evidence>
<comment type="caution">
    <text evidence="2">The sequence shown here is derived from an EMBL/GenBank/DDBJ whole genome shotgun (WGS) entry which is preliminary data.</text>
</comment>
<keyword evidence="3" id="KW-1185">Reference proteome</keyword>
<evidence type="ECO:0000256" key="1">
    <source>
        <dbReference type="SAM" id="MobiDB-lite"/>
    </source>
</evidence>
<dbReference type="Proteomes" id="UP000094501">
    <property type="component" value="Unassembled WGS sequence"/>
</dbReference>
<accession>A0A1E3VZW8</accession>
<protein>
    <recommendedName>
        <fullName evidence="4">Chemotaxis protein CheZ</fullName>
    </recommendedName>
</protein>